<feature type="compositionally biased region" description="Basic and acidic residues" evidence="7">
    <location>
        <begin position="432"/>
        <end position="441"/>
    </location>
</feature>
<evidence type="ECO:0000256" key="3">
    <source>
        <dbReference type="ARBA" id="ARBA00022786"/>
    </source>
</evidence>
<accession>A0A0M0JMA3</accession>
<keyword evidence="5 6" id="KW-0788">Thiol protease</keyword>
<dbReference type="FunFam" id="3.10.20.90:FF:000119">
    <property type="entry name" value="Ubiquitin carboxyl-terminal hydrolase 14"/>
    <property type="match status" value="1"/>
</dbReference>
<feature type="domain" description="Ubiquitin-like" evidence="8">
    <location>
        <begin position="2"/>
        <end position="72"/>
    </location>
</feature>
<dbReference type="InterPro" id="IPR001394">
    <property type="entry name" value="Peptidase_C19_UCH"/>
</dbReference>
<evidence type="ECO:0000256" key="1">
    <source>
        <dbReference type="ARBA" id="ARBA00000707"/>
    </source>
</evidence>
<feature type="domain" description="USP" evidence="9">
    <location>
        <begin position="106"/>
        <end position="525"/>
    </location>
</feature>
<gene>
    <name evidence="10" type="ORF">Ctob_013452</name>
</gene>
<dbReference type="PANTHER" id="PTHR43982">
    <property type="entry name" value="UBIQUITIN CARBOXYL-TERMINAL HYDROLASE"/>
    <property type="match status" value="1"/>
</dbReference>
<dbReference type="GO" id="GO:0061136">
    <property type="term" value="P:regulation of proteasomal protein catabolic process"/>
    <property type="evidence" value="ECO:0007669"/>
    <property type="project" value="TreeGrafter"/>
</dbReference>
<organism evidence="10 11">
    <name type="scientific">Chrysochromulina tobinii</name>
    <dbReference type="NCBI Taxonomy" id="1460289"/>
    <lineage>
        <taxon>Eukaryota</taxon>
        <taxon>Haptista</taxon>
        <taxon>Haptophyta</taxon>
        <taxon>Prymnesiophyceae</taxon>
        <taxon>Prymnesiales</taxon>
        <taxon>Chrysochromulinaceae</taxon>
        <taxon>Chrysochromulina</taxon>
    </lineage>
</organism>
<dbReference type="Gene3D" id="3.10.20.90">
    <property type="entry name" value="Phosphatidylinositol 3-kinase Catalytic Subunit, Chain A, domain 1"/>
    <property type="match status" value="1"/>
</dbReference>
<feature type="region of interest" description="Disordered" evidence="7">
    <location>
        <begin position="392"/>
        <end position="448"/>
    </location>
</feature>
<dbReference type="OrthoDB" id="333239at2759"/>
<feature type="compositionally biased region" description="Pro residues" evidence="7">
    <location>
        <begin position="401"/>
        <end position="411"/>
    </location>
</feature>
<evidence type="ECO:0000313" key="11">
    <source>
        <dbReference type="Proteomes" id="UP000037460"/>
    </source>
</evidence>
<dbReference type="PROSITE" id="PS00973">
    <property type="entry name" value="USP_2"/>
    <property type="match status" value="1"/>
</dbReference>
<dbReference type="Proteomes" id="UP000037460">
    <property type="component" value="Unassembled WGS sequence"/>
</dbReference>
<proteinExistence type="inferred from homology"/>
<dbReference type="GO" id="GO:0070628">
    <property type="term" value="F:proteasome binding"/>
    <property type="evidence" value="ECO:0007669"/>
    <property type="project" value="TreeGrafter"/>
</dbReference>
<evidence type="ECO:0000259" key="8">
    <source>
        <dbReference type="PROSITE" id="PS50053"/>
    </source>
</evidence>
<dbReference type="SUPFAM" id="SSF54236">
    <property type="entry name" value="Ubiquitin-like"/>
    <property type="match status" value="1"/>
</dbReference>
<dbReference type="Pfam" id="PF00240">
    <property type="entry name" value="ubiquitin"/>
    <property type="match status" value="1"/>
</dbReference>
<evidence type="ECO:0000313" key="10">
    <source>
        <dbReference type="EMBL" id="KOO27388.1"/>
    </source>
</evidence>
<keyword evidence="4 6" id="KW-0378">Hydrolase</keyword>
<dbReference type="InterPro" id="IPR018200">
    <property type="entry name" value="USP_CS"/>
</dbReference>
<reference evidence="11" key="1">
    <citation type="journal article" date="2015" name="PLoS Genet.">
        <title>Genome Sequence and Transcriptome Analyses of Chrysochromulina tobin: Metabolic Tools for Enhanced Algal Fitness in the Prominent Order Prymnesiales (Haptophyceae).</title>
        <authorList>
            <person name="Hovde B.T."/>
            <person name="Deodato C.R."/>
            <person name="Hunsperger H.M."/>
            <person name="Ryken S.A."/>
            <person name="Yost W."/>
            <person name="Jha R.K."/>
            <person name="Patterson J."/>
            <person name="Monnat R.J. Jr."/>
            <person name="Barlow S.B."/>
            <person name="Starkenburg S.R."/>
            <person name="Cattolico R.A."/>
        </authorList>
    </citation>
    <scope>NUCLEOTIDE SEQUENCE</scope>
    <source>
        <strain evidence="11">CCMP291</strain>
    </source>
</reference>
<dbReference type="PROSITE" id="PS50235">
    <property type="entry name" value="USP_3"/>
    <property type="match status" value="1"/>
</dbReference>
<dbReference type="InterPro" id="IPR038765">
    <property type="entry name" value="Papain-like_cys_pep_sf"/>
</dbReference>
<dbReference type="AlphaFoldDB" id="A0A0M0JMA3"/>
<evidence type="ECO:0000256" key="7">
    <source>
        <dbReference type="SAM" id="MobiDB-lite"/>
    </source>
</evidence>
<dbReference type="GO" id="GO:0043161">
    <property type="term" value="P:proteasome-mediated ubiquitin-dependent protein catabolic process"/>
    <property type="evidence" value="ECO:0007669"/>
    <property type="project" value="InterPro"/>
</dbReference>
<dbReference type="Pfam" id="PF00443">
    <property type="entry name" value="UCH"/>
    <property type="match status" value="1"/>
</dbReference>
<evidence type="ECO:0000256" key="5">
    <source>
        <dbReference type="ARBA" id="ARBA00022807"/>
    </source>
</evidence>
<evidence type="ECO:0000256" key="2">
    <source>
        <dbReference type="ARBA" id="ARBA00022670"/>
    </source>
</evidence>
<dbReference type="InterPro" id="IPR028889">
    <property type="entry name" value="USP"/>
</dbReference>
<comment type="catalytic activity">
    <reaction evidence="1 6">
        <text>Thiol-dependent hydrolysis of ester, thioester, amide, peptide and isopeptide bonds formed by the C-terminal Gly of ubiquitin (a 76-residue protein attached to proteins as an intracellular targeting signal).</text>
        <dbReference type="EC" id="3.4.19.12"/>
    </reaction>
</comment>
<dbReference type="PANTHER" id="PTHR43982:SF1">
    <property type="entry name" value="UBIQUITIN CARBOXYL-TERMINAL HYDROLASE 14"/>
    <property type="match status" value="1"/>
</dbReference>
<dbReference type="Gene3D" id="3.90.70.10">
    <property type="entry name" value="Cysteine proteinases"/>
    <property type="match status" value="1"/>
</dbReference>
<dbReference type="EMBL" id="JWZX01002722">
    <property type="protein sequence ID" value="KOO27388.1"/>
    <property type="molecule type" value="Genomic_DNA"/>
</dbReference>
<dbReference type="InterPro" id="IPR044635">
    <property type="entry name" value="UBP14-like"/>
</dbReference>
<name>A0A0M0JMA3_9EUKA</name>
<dbReference type="InterPro" id="IPR000626">
    <property type="entry name" value="Ubiquitin-like_dom"/>
</dbReference>
<keyword evidence="11" id="KW-1185">Reference proteome</keyword>
<keyword evidence="2 6" id="KW-0645">Protease</keyword>
<dbReference type="GO" id="GO:0004843">
    <property type="term" value="F:cysteine-type deubiquitinase activity"/>
    <property type="evidence" value="ECO:0007669"/>
    <property type="project" value="UniProtKB-UniRule"/>
</dbReference>
<protein>
    <recommendedName>
        <fullName evidence="6">Ubiquitin carboxyl-terminal hydrolase</fullName>
        <ecNumber evidence="6">3.4.19.12</ecNumber>
    </recommendedName>
</protein>
<comment type="similarity">
    <text evidence="6">Belongs to the peptidase C19 family.</text>
</comment>
<dbReference type="PROSITE" id="PS00972">
    <property type="entry name" value="USP_1"/>
    <property type="match status" value="1"/>
</dbReference>
<dbReference type="PROSITE" id="PS50053">
    <property type="entry name" value="UBIQUITIN_2"/>
    <property type="match status" value="1"/>
</dbReference>
<feature type="compositionally biased region" description="Low complexity" evidence="7">
    <location>
        <begin position="412"/>
        <end position="423"/>
    </location>
</feature>
<keyword evidence="3 6" id="KW-0833">Ubl conjugation pathway</keyword>
<evidence type="ECO:0000256" key="6">
    <source>
        <dbReference type="RuleBase" id="RU366025"/>
    </source>
</evidence>
<evidence type="ECO:0000259" key="9">
    <source>
        <dbReference type="PROSITE" id="PS50235"/>
    </source>
</evidence>
<dbReference type="GO" id="GO:0016579">
    <property type="term" value="P:protein deubiquitination"/>
    <property type="evidence" value="ECO:0007669"/>
    <property type="project" value="InterPro"/>
</dbReference>
<dbReference type="SMART" id="SM00213">
    <property type="entry name" value="UBQ"/>
    <property type="match status" value="1"/>
</dbReference>
<dbReference type="InterPro" id="IPR029071">
    <property type="entry name" value="Ubiquitin-like_domsf"/>
</dbReference>
<sequence>MVKVNVKWGKEKFPDVEIDVTAPVELLKAQLFALTSVPVDRQKIMGVKGGTLKDDADLSTLGIKEGMTLMLMGSAEAVPEAPPVATVFAEDMPAIEVAAMGTDNPGGLSNLGNTCYLNSTLQCMKAIPEFSSSLKLYNGAGVPAEDSFVMAMRAIISELERSNAAREVQPLGFVRTFHDAFPMFAQRTPDGHPMQQDAEECWSTIVNALSQRMQLAVDGTNPRIAPTATVPVLPRMTALKRNLGDMLFGIELESSYKCLEGDEAYTKREGERSIKCHISEKTAHLYTALDVNLDETLEKRSEVLGRDAAYSRRSRLARLPPIFAVQFVRFAFRKDTNKRAKILRTVSFPPMLDVRNLCTAQLQASIAAHCTLLEQERDAKAGIAKAPAAATAGADGDAPMPIAPPPAPPAGAAPASAGAGSSGEPMIIEPLEPPKSKDELSKLATDAEGAECHDNKTGRYELFAIITHQGRTAEGGHYVAWIKKSAKKWLVFDDETVAEVDAERIKELYGGGDWHMAYMCLYRKMDTLTLDEEPKEKLELKPIKEKGFSMEGAAKKSAN</sequence>
<evidence type="ECO:0000256" key="4">
    <source>
        <dbReference type="ARBA" id="ARBA00022801"/>
    </source>
</evidence>
<comment type="caution">
    <text evidence="10">The sequence shown here is derived from an EMBL/GenBank/DDBJ whole genome shotgun (WGS) entry which is preliminary data.</text>
</comment>
<dbReference type="EC" id="3.4.19.12" evidence="6"/>
<dbReference type="SUPFAM" id="SSF54001">
    <property type="entry name" value="Cysteine proteinases"/>
    <property type="match status" value="1"/>
</dbReference>
<dbReference type="CDD" id="cd16104">
    <property type="entry name" value="Ubl_USP14_like"/>
    <property type="match status" value="1"/>
</dbReference>